<evidence type="ECO:0000256" key="1">
    <source>
        <dbReference type="ARBA" id="ARBA00023125"/>
    </source>
</evidence>
<feature type="domain" description="HTH cro/C1-type" evidence="2">
    <location>
        <begin position="8"/>
        <end position="62"/>
    </location>
</feature>
<evidence type="ECO:0000259" key="2">
    <source>
        <dbReference type="PROSITE" id="PS50943"/>
    </source>
</evidence>
<organism evidence="3 4">
    <name type="scientific">Adonisia turfae CCMR0082</name>
    <dbReference type="NCBI Taxonomy" id="2304604"/>
    <lineage>
        <taxon>Bacteria</taxon>
        <taxon>Bacillati</taxon>
        <taxon>Cyanobacteriota</taxon>
        <taxon>Adonisia</taxon>
        <taxon>Adonisia turfae</taxon>
    </lineage>
</organism>
<dbReference type="EMBL" id="QZCE01000002">
    <property type="protein sequence ID" value="NEZ68230.1"/>
    <property type="molecule type" value="Genomic_DNA"/>
</dbReference>
<dbReference type="SMART" id="SM00530">
    <property type="entry name" value="HTH_XRE"/>
    <property type="match status" value="1"/>
</dbReference>
<gene>
    <name evidence="3" type="ORF">D0962_36815</name>
</gene>
<dbReference type="Gene3D" id="1.10.260.40">
    <property type="entry name" value="lambda repressor-like DNA-binding domains"/>
    <property type="match status" value="1"/>
</dbReference>
<dbReference type="CDD" id="cd00093">
    <property type="entry name" value="HTH_XRE"/>
    <property type="match status" value="1"/>
</dbReference>
<dbReference type="Pfam" id="PF01381">
    <property type="entry name" value="HTH_3"/>
    <property type="match status" value="1"/>
</dbReference>
<dbReference type="RefSeq" id="WP_163671472.1">
    <property type="nucleotide sequence ID" value="NZ_QZCE01000002.1"/>
</dbReference>
<dbReference type="InterPro" id="IPR001387">
    <property type="entry name" value="Cro/C1-type_HTH"/>
</dbReference>
<comment type="caution">
    <text evidence="3">The sequence shown here is derived from an EMBL/GenBank/DDBJ whole genome shotgun (WGS) entry which is preliminary data.</text>
</comment>
<proteinExistence type="predicted"/>
<name>A0A6M0SI31_9CYAN</name>
<dbReference type="PANTHER" id="PTHR46558:SF4">
    <property type="entry name" value="DNA-BIDING PHAGE PROTEIN"/>
    <property type="match status" value="1"/>
</dbReference>
<evidence type="ECO:0000313" key="4">
    <source>
        <dbReference type="Proteomes" id="UP000473574"/>
    </source>
</evidence>
<dbReference type="Proteomes" id="UP000473574">
    <property type="component" value="Unassembled WGS sequence"/>
</dbReference>
<accession>A0A6M0SI31</accession>
<reference evidence="3 4" key="1">
    <citation type="journal article" date="2020" name="Microb. Ecol.">
        <title>Ecogenomics of the Marine Benthic Filamentous Cyanobacterium Adonisia.</title>
        <authorList>
            <person name="Walter J.M."/>
            <person name="Coutinho F.H."/>
            <person name="Leomil L."/>
            <person name="Hargreaves P.I."/>
            <person name="Campeao M.E."/>
            <person name="Vieira V.V."/>
            <person name="Silva B.S."/>
            <person name="Fistarol G.O."/>
            <person name="Salomon P.S."/>
            <person name="Sawabe T."/>
            <person name="Mino S."/>
            <person name="Hosokawa M."/>
            <person name="Miyashita H."/>
            <person name="Maruyama F."/>
            <person name="van Verk M.C."/>
            <person name="Dutilh B.E."/>
            <person name="Thompson C.C."/>
            <person name="Thompson F.L."/>
        </authorList>
    </citation>
    <scope>NUCLEOTIDE SEQUENCE [LARGE SCALE GENOMIC DNA]</scope>
    <source>
        <strain evidence="3 4">CCMR0082</strain>
    </source>
</reference>
<dbReference type="InterPro" id="IPR010982">
    <property type="entry name" value="Lambda_DNA-bd_dom_sf"/>
</dbReference>
<dbReference type="AlphaFoldDB" id="A0A6M0SI31"/>
<sequence length="74" mass="8635">MKRFGEKLYQLRIRQSLTLAELGNLLEVHNTYVSQMEKGRKVPNAEMILKIADTFGITTDHLMRDELELPEEQC</sequence>
<evidence type="ECO:0000313" key="3">
    <source>
        <dbReference type="EMBL" id="NEZ68230.1"/>
    </source>
</evidence>
<protein>
    <submittedName>
        <fullName evidence="3">XRE family transcriptional regulator</fullName>
    </submittedName>
</protein>
<dbReference type="GO" id="GO:0003677">
    <property type="term" value="F:DNA binding"/>
    <property type="evidence" value="ECO:0007669"/>
    <property type="project" value="UniProtKB-KW"/>
</dbReference>
<keyword evidence="1" id="KW-0238">DNA-binding</keyword>
<dbReference type="SUPFAM" id="SSF47413">
    <property type="entry name" value="lambda repressor-like DNA-binding domains"/>
    <property type="match status" value="1"/>
</dbReference>
<dbReference type="PROSITE" id="PS50943">
    <property type="entry name" value="HTH_CROC1"/>
    <property type="match status" value="1"/>
</dbReference>
<dbReference type="PANTHER" id="PTHR46558">
    <property type="entry name" value="TRACRIPTIONAL REGULATORY PROTEIN-RELATED-RELATED"/>
    <property type="match status" value="1"/>
</dbReference>